<dbReference type="RefSeq" id="WP_381604234.1">
    <property type="nucleotide sequence ID" value="NZ_JBHTEB010000001.1"/>
</dbReference>
<dbReference type="EMBL" id="JBHTEB010000001">
    <property type="protein sequence ID" value="MFD0312678.1"/>
    <property type="molecule type" value="Genomic_DNA"/>
</dbReference>
<sequence length="66" mass="6373">MSDVVVIVVITVLACALSASGMAPTSIFVVLGGAGLVAASTLLVLHGGGHRLGRVVGRVAHAVAGP</sequence>
<name>A0ABW2W3B9_9ACTN</name>
<keyword evidence="1" id="KW-0812">Transmembrane</keyword>
<keyword evidence="1" id="KW-0472">Membrane</keyword>
<comment type="caution">
    <text evidence="2">The sequence shown here is derived from an EMBL/GenBank/DDBJ whole genome shotgun (WGS) entry which is preliminary data.</text>
</comment>
<feature type="transmembrane region" description="Helical" evidence="1">
    <location>
        <begin position="28"/>
        <end position="45"/>
    </location>
</feature>
<accession>A0ABW2W3B9</accession>
<proteinExistence type="predicted"/>
<evidence type="ECO:0000313" key="3">
    <source>
        <dbReference type="Proteomes" id="UP001597023"/>
    </source>
</evidence>
<reference evidence="3" key="1">
    <citation type="journal article" date="2019" name="Int. J. Syst. Evol. Microbiol.">
        <title>The Global Catalogue of Microorganisms (GCM) 10K type strain sequencing project: providing services to taxonomists for standard genome sequencing and annotation.</title>
        <authorList>
            <consortium name="The Broad Institute Genomics Platform"/>
            <consortium name="The Broad Institute Genome Sequencing Center for Infectious Disease"/>
            <person name="Wu L."/>
            <person name="Ma J."/>
        </authorList>
    </citation>
    <scope>NUCLEOTIDE SEQUENCE [LARGE SCALE GENOMIC DNA]</scope>
    <source>
        <strain evidence="3">CGMCC 4.7400</strain>
    </source>
</reference>
<gene>
    <name evidence="2" type="ORF">ACFQZ6_00170</name>
</gene>
<organism evidence="2 3">
    <name type="scientific">Streptomyces flavalbus</name>
    <dbReference type="NCBI Taxonomy" id="2665155"/>
    <lineage>
        <taxon>Bacteria</taxon>
        <taxon>Bacillati</taxon>
        <taxon>Actinomycetota</taxon>
        <taxon>Actinomycetes</taxon>
        <taxon>Kitasatosporales</taxon>
        <taxon>Streptomycetaceae</taxon>
        <taxon>Streptomyces</taxon>
    </lineage>
</organism>
<keyword evidence="3" id="KW-1185">Reference proteome</keyword>
<dbReference type="Proteomes" id="UP001597023">
    <property type="component" value="Unassembled WGS sequence"/>
</dbReference>
<protein>
    <submittedName>
        <fullName evidence="2">Uncharacterized protein</fullName>
    </submittedName>
</protein>
<keyword evidence="1" id="KW-1133">Transmembrane helix</keyword>
<evidence type="ECO:0000256" key="1">
    <source>
        <dbReference type="SAM" id="Phobius"/>
    </source>
</evidence>
<evidence type="ECO:0000313" key="2">
    <source>
        <dbReference type="EMBL" id="MFD0312678.1"/>
    </source>
</evidence>